<dbReference type="GO" id="GO:0003723">
    <property type="term" value="F:RNA binding"/>
    <property type="evidence" value="ECO:0007669"/>
    <property type="project" value="UniProtKB-KW"/>
</dbReference>
<feature type="compositionally biased region" description="Polar residues" evidence="8">
    <location>
        <begin position="173"/>
        <end position="186"/>
    </location>
</feature>
<keyword evidence="4" id="KW-0694">RNA-binding</keyword>
<evidence type="ECO:0000313" key="10">
    <source>
        <dbReference type="Ensembl" id="ENSECAP00000021758.2"/>
    </source>
</evidence>
<dbReference type="InterPro" id="IPR039294">
    <property type="entry name" value="EIF1AD"/>
</dbReference>
<evidence type="ECO:0000313" key="12">
    <source>
        <dbReference type="VGNC" id="VGNC:17474"/>
    </source>
</evidence>
<dbReference type="CDD" id="cd05792">
    <property type="entry name" value="S1_eIF1AD_like"/>
    <property type="match status" value="1"/>
</dbReference>
<dbReference type="AlphaFoldDB" id="F6YG42"/>
<evidence type="ECO:0000256" key="1">
    <source>
        <dbReference type="ARBA" id="ARBA00007340"/>
    </source>
</evidence>
<evidence type="ECO:0000256" key="3">
    <source>
        <dbReference type="ARBA" id="ARBA00020989"/>
    </source>
</evidence>
<dbReference type="InterPro" id="IPR012340">
    <property type="entry name" value="NA-bd_OB-fold"/>
</dbReference>
<name>F6YG42_HORSE</name>
<comment type="similarity">
    <text evidence="1">Belongs to the EIF1AD family.</text>
</comment>
<sequence length="222" mass="24749">MISFSRTRSFCGYAGTYSTSCLMCHTPCPGFRACCPGNSEGGADSLCVPHLPGTGPSMSQATKRKHVVKEVLGEHVVPSDQQQIVRVLRTPGNNLHEVETAQGQRFLVSMPSKYRKNIWIKRGDFLIVDPIAEGEKVKAEISFVLCKDHVRSLQKEGLWPEAFSEAAEKQNNRNRQTQPELSAEPQSSGEDSSSEDDSDLFVNTNRRQYHESEEESEEEETA</sequence>
<evidence type="ECO:0000313" key="11">
    <source>
        <dbReference type="Proteomes" id="UP000002281"/>
    </source>
</evidence>
<reference evidence="10" key="2">
    <citation type="submission" date="2025-08" db="UniProtKB">
        <authorList>
            <consortium name="Ensembl"/>
        </authorList>
    </citation>
    <scope>IDENTIFICATION</scope>
    <source>
        <strain evidence="10">Thoroughbred</strain>
    </source>
</reference>
<dbReference type="Gene3D" id="1.10.1200.180">
    <property type="match status" value="1"/>
</dbReference>
<feature type="region of interest" description="Disordered" evidence="8">
    <location>
        <begin position="166"/>
        <end position="222"/>
    </location>
</feature>
<evidence type="ECO:0000256" key="2">
    <source>
        <dbReference type="ARBA" id="ARBA00011663"/>
    </source>
</evidence>
<dbReference type="HOGENOM" id="CLU_106477_2_1_1"/>
<dbReference type="PROSITE" id="PS50832">
    <property type="entry name" value="S1_IF1_TYPE"/>
    <property type="match status" value="1"/>
</dbReference>
<dbReference type="Gene3D" id="2.40.50.140">
    <property type="entry name" value="Nucleic acid-binding proteins"/>
    <property type="match status" value="1"/>
</dbReference>
<comment type="function">
    <text evidence="5">Plays a role into cellular response to oxidative stress. Decreases cell proliferation.</text>
</comment>
<evidence type="ECO:0000256" key="7">
    <source>
        <dbReference type="PROSITE-ProRule" id="PRU00181"/>
    </source>
</evidence>
<dbReference type="SMART" id="SM00652">
    <property type="entry name" value="eIF1a"/>
    <property type="match status" value="1"/>
</dbReference>
<dbReference type="PANTHER" id="PTHR21641">
    <property type="entry name" value="TRANSLATION INITIATION FACTOR-RELATED"/>
    <property type="match status" value="1"/>
</dbReference>
<evidence type="ECO:0000256" key="4">
    <source>
        <dbReference type="ARBA" id="ARBA00022884"/>
    </source>
</evidence>
<dbReference type="STRING" id="9796.ENSECAP00000021758"/>
<feature type="compositionally biased region" description="Acidic residues" evidence="8">
    <location>
        <begin position="212"/>
        <end position="222"/>
    </location>
</feature>
<proteinExistence type="inferred from homology"/>
<dbReference type="InParanoid" id="F6YG42"/>
<comment type="subunit">
    <text evidence="2">Interacts with GAPDH and STAT1.</text>
</comment>
<dbReference type="InterPro" id="IPR001253">
    <property type="entry name" value="TIF_eIF-1A"/>
</dbReference>
<keyword evidence="7" id="KW-0648">Protein biosynthesis</keyword>
<dbReference type="InterPro" id="IPR006196">
    <property type="entry name" value="RNA-binding_domain_S1_IF1"/>
</dbReference>
<evidence type="ECO:0000256" key="8">
    <source>
        <dbReference type="SAM" id="MobiDB-lite"/>
    </source>
</evidence>
<feature type="domain" description="S1-like" evidence="9">
    <location>
        <begin position="62"/>
        <end position="146"/>
    </location>
</feature>
<dbReference type="Bgee" id="ENSECAG00000024304">
    <property type="expression patterns" value="Expressed in trophectoderm and 23 other cell types or tissues"/>
</dbReference>
<keyword evidence="11" id="KW-1185">Reference proteome</keyword>
<protein>
    <recommendedName>
        <fullName evidence="3">Probable RNA-binding protein EIF1AD</fullName>
    </recommendedName>
    <alternativeName>
        <fullName evidence="6">Eukaryotic translation initiation factor 1A domain-containing protein</fullName>
    </alternativeName>
</protein>
<dbReference type="VGNC" id="VGNC:17474">
    <property type="gene designation" value="EIF1AD"/>
</dbReference>
<dbReference type="GO" id="GO:0003743">
    <property type="term" value="F:translation initiation factor activity"/>
    <property type="evidence" value="ECO:0007669"/>
    <property type="project" value="UniProtKB-UniRule"/>
</dbReference>
<dbReference type="GO" id="GO:0005829">
    <property type="term" value="C:cytosol"/>
    <property type="evidence" value="ECO:0007669"/>
    <property type="project" value="Ensembl"/>
</dbReference>
<accession>F6YG42</accession>
<dbReference type="Pfam" id="PF01176">
    <property type="entry name" value="eIF-1a"/>
    <property type="match status" value="1"/>
</dbReference>
<reference evidence="10 11" key="1">
    <citation type="journal article" date="2009" name="Science">
        <title>Genome sequence, comparative analysis, and population genetics of the domestic horse.</title>
        <authorList>
            <consortium name="Broad Institute Genome Sequencing Platform"/>
            <consortium name="Broad Institute Whole Genome Assembly Team"/>
            <person name="Wade C.M."/>
            <person name="Giulotto E."/>
            <person name="Sigurdsson S."/>
            <person name="Zoli M."/>
            <person name="Gnerre S."/>
            <person name="Imsland F."/>
            <person name="Lear T.L."/>
            <person name="Adelson D.L."/>
            <person name="Bailey E."/>
            <person name="Bellone R.R."/>
            <person name="Bloecker H."/>
            <person name="Distl O."/>
            <person name="Edgar R.C."/>
            <person name="Garber M."/>
            <person name="Leeb T."/>
            <person name="Mauceli E."/>
            <person name="MacLeod J.N."/>
            <person name="Penedo M.C.T."/>
            <person name="Raison J.M."/>
            <person name="Sharpe T."/>
            <person name="Vogel J."/>
            <person name="Andersson L."/>
            <person name="Antczak D.F."/>
            <person name="Biagi T."/>
            <person name="Binns M.M."/>
            <person name="Chowdhary B.P."/>
            <person name="Coleman S.J."/>
            <person name="Della Valle G."/>
            <person name="Fryc S."/>
            <person name="Guerin G."/>
            <person name="Hasegawa T."/>
            <person name="Hill E.W."/>
            <person name="Jurka J."/>
            <person name="Kiialainen A."/>
            <person name="Lindgren G."/>
            <person name="Liu J."/>
            <person name="Magnani E."/>
            <person name="Mickelson J.R."/>
            <person name="Murray J."/>
            <person name="Nergadze S.G."/>
            <person name="Onofrio R."/>
            <person name="Pedroni S."/>
            <person name="Piras M.F."/>
            <person name="Raudsepp T."/>
            <person name="Rocchi M."/>
            <person name="Roeed K.H."/>
            <person name="Ryder O.A."/>
            <person name="Searle S."/>
            <person name="Skow L."/>
            <person name="Swinburne J.E."/>
            <person name="Syvaenen A.C."/>
            <person name="Tozaki T."/>
            <person name="Valberg S.J."/>
            <person name="Vaudin M."/>
            <person name="White J.R."/>
            <person name="Zody M.C."/>
            <person name="Lander E.S."/>
            <person name="Lindblad-Toh K."/>
        </authorList>
    </citation>
    <scope>NUCLEOTIDE SEQUENCE [LARGE SCALE GENOMIC DNA]</scope>
    <source>
        <strain evidence="10 11">Thoroughbred</strain>
    </source>
</reference>
<reference evidence="10" key="3">
    <citation type="submission" date="2025-09" db="UniProtKB">
        <authorList>
            <consortium name="Ensembl"/>
        </authorList>
    </citation>
    <scope>IDENTIFICATION</scope>
    <source>
        <strain evidence="10">Thoroughbred</strain>
    </source>
</reference>
<evidence type="ECO:0000259" key="9">
    <source>
        <dbReference type="PROSITE" id="PS50832"/>
    </source>
</evidence>
<dbReference type="Ensembl" id="ENSECAT00000026110.3">
    <property type="protein sequence ID" value="ENSECAP00000021758.2"/>
    <property type="gene ID" value="ENSECAG00000024304.3"/>
</dbReference>
<dbReference type="FunCoup" id="F6YG42">
    <property type="interactions" value="3303"/>
</dbReference>
<dbReference type="PANTHER" id="PTHR21641:SF0">
    <property type="entry name" value="RNA-BINDING PROTEIN EIF1AD-RELATED"/>
    <property type="match status" value="1"/>
</dbReference>
<dbReference type="GeneTree" id="ENSGT00390000011180"/>
<dbReference type="GO" id="GO:0005654">
    <property type="term" value="C:nucleoplasm"/>
    <property type="evidence" value="ECO:0007669"/>
    <property type="project" value="Ensembl"/>
</dbReference>
<gene>
    <name evidence="10 12" type="primary">EIF1AD</name>
</gene>
<dbReference type="PaxDb" id="9796-ENSECAP00000021758"/>
<organism evidence="10 11">
    <name type="scientific">Equus caballus</name>
    <name type="common">Horse</name>
    <dbReference type="NCBI Taxonomy" id="9796"/>
    <lineage>
        <taxon>Eukaryota</taxon>
        <taxon>Metazoa</taxon>
        <taxon>Chordata</taxon>
        <taxon>Craniata</taxon>
        <taxon>Vertebrata</taxon>
        <taxon>Euteleostomi</taxon>
        <taxon>Mammalia</taxon>
        <taxon>Eutheria</taxon>
        <taxon>Laurasiatheria</taxon>
        <taxon>Perissodactyla</taxon>
        <taxon>Equidae</taxon>
        <taxon>Equus</taxon>
    </lineage>
</organism>
<dbReference type="SUPFAM" id="SSF50249">
    <property type="entry name" value="Nucleic acid-binding proteins"/>
    <property type="match status" value="1"/>
</dbReference>
<evidence type="ECO:0000256" key="6">
    <source>
        <dbReference type="ARBA" id="ARBA00031998"/>
    </source>
</evidence>
<evidence type="ECO:0000256" key="5">
    <source>
        <dbReference type="ARBA" id="ARBA00025398"/>
    </source>
</evidence>
<dbReference type="Proteomes" id="UP000002281">
    <property type="component" value="Chromosome 12"/>
</dbReference>
<keyword evidence="7" id="KW-0396">Initiation factor</keyword>